<accession>A0A4P9W2U8</accession>
<dbReference type="EMBL" id="KZ998492">
    <property type="protein sequence ID" value="RKO86082.1"/>
    <property type="molecule type" value="Genomic_DNA"/>
</dbReference>
<gene>
    <name evidence="2" type="ORF">BDK51DRAFT_31946</name>
</gene>
<proteinExistence type="predicted"/>
<dbReference type="AlphaFoldDB" id="A0A4P9W2U8"/>
<dbReference type="Proteomes" id="UP000269721">
    <property type="component" value="Unassembled WGS sequence"/>
</dbReference>
<feature type="region of interest" description="Disordered" evidence="1">
    <location>
        <begin position="87"/>
        <end position="110"/>
    </location>
</feature>
<organism evidence="2 3">
    <name type="scientific">Blyttiomyces helicus</name>
    <dbReference type="NCBI Taxonomy" id="388810"/>
    <lineage>
        <taxon>Eukaryota</taxon>
        <taxon>Fungi</taxon>
        <taxon>Fungi incertae sedis</taxon>
        <taxon>Chytridiomycota</taxon>
        <taxon>Chytridiomycota incertae sedis</taxon>
        <taxon>Chytridiomycetes</taxon>
        <taxon>Chytridiomycetes incertae sedis</taxon>
        <taxon>Blyttiomyces</taxon>
    </lineage>
</organism>
<evidence type="ECO:0000313" key="2">
    <source>
        <dbReference type="EMBL" id="RKO86082.1"/>
    </source>
</evidence>
<evidence type="ECO:0000313" key="3">
    <source>
        <dbReference type="Proteomes" id="UP000269721"/>
    </source>
</evidence>
<evidence type="ECO:0000256" key="1">
    <source>
        <dbReference type="SAM" id="MobiDB-lite"/>
    </source>
</evidence>
<name>A0A4P9W2U8_9FUNG</name>
<protein>
    <submittedName>
        <fullName evidence="2">Uncharacterized protein</fullName>
    </submittedName>
</protein>
<sequence>MGMGGNAPTLEEYHGRRNYCRIKYATVEAEVPEFKGHVGGGPFEYRVCKTIYGIVFASPPAFRLGYVSGCGTEYATAEAEEMDAPTMEEEDPGCECPPTGRPLTSAPPPVGCWGSRRSRERQTVAGVALQYAAAEGEEAEVPSAGAAVTLDLDVPGSQRPLPVAPLPLPLPAFRRIRLQRDWVMIRRGMMERRIHNEGPGDRREKEGGRPDLSRFGGRLVFLNEAGRDACLPRSAAMHAEWPTRKLLQLGVDRGGGAQSAISLFDSFDKKWKLSQIQIRSRERGGLASDAAIGMTGSASTRTYINFAIIPTHPQSLSGKAPDGLYPCSLWDLALSLLTSLRSNIPPVSWYFIDTPPSQSKETSKSVFKTSLSVQSESKSERGKVGVRVLILLKVEAGGRGCIVLSGCLSLDSRPKKGQAGVVRGS</sequence>
<reference evidence="3" key="1">
    <citation type="journal article" date="2018" name="Nat. Microbiol.">
        <title>Leveraging single-cell genomics to expand the fungal tree of life.</title>
        <authorList>
            <person name="Ahrendt S.R."/>
            <person name="Quandt C.A."/>
            <person name="Ciobanu D."/>
            <person name="Clum A."/>
            <person name="Salamov A."/>
            <person name="Andreopoulos B."/>
            <person name="Cheng J.F."/>
            <person name="Woyke T."/>
            <person name="Pelin A."/>
            <person name="Henrissat B."/>
            <person name="Reynolds N.K."/>
            <person name="Benny G.L."/>
            <person name="Smith M.E."/>
            <person name="James T.Y."/>
            <person name="Grigoriev I.V."/>
        </authorList>
    </citation>
    <scope>NUCLEOTIDE SEQUENCE [LARGE SCALE GENOMIC DNA]</scope>
</reference>
<keyword evidence="3" id="KW-1185">Reference proteome</keyword>